<dbReference type="InterPro" id="IPR038765">
    <property type="entry name" value="Papain-like_cys_pep_sf"/>
</dbReference>
<evidence type="ECO:0000256" key="3">
    <source>
        <dbReference type="ARBA" id="ARBA00022801"/>
    </source>
</evidence>
<reference evidence="7" key="2">
    <citation type="journal article" date="2017" name="J. Anim. Genet.">
        <title>Multiple reference genome sequences of hot pepper reveal the massive evolution of plant disease resistance genes by retroduplication.</title>
        <authorList>
            <person name="Kim S."/>
            <person name="Park J."/>
            <person name="Yeom S.-I."/>
            <person name="Kim Y.-M."/>
            <person name="Seo E."/>
            <person name="Kim K.-T."/>
            <person name="Kim M.-S."/>
            <person name="Lee J.M."/>
            <person name="Cheong K."/>
            <person name="Shin H.-S."/>
            <person name="Kim S.-B."/>
            <person name="Han K."/>
            <person name="Lee J."/>
            <person name="Park M."/>
            <person name="Lee H.-A."/>
            <person name="Lee H.-Y."/>
            <person name="Lee Y."/>
            <person name="Oh S."/>
            <person name="Lee J.H."/>
            <person name="Choi E."/>
            <person name="Choi E."/>
            <person name="Lee S.E."/>
            <person name="Jeon J."/>
            <person name="Kim H."/>
            <person name="Choi G."/>
            <person name="Song H."/>
            <person name="Lee J."/>
            <person name="Lee S.-C."/>
            <person name="Kwon J.-K."/>
            <person name="Lee H.-Y."/>
            <person name="Koo N."/>
            <person name="Hong Y."/>
            <person name="Kim R.W."/>
            <person name="Kang W.-H."/>
            <person name="Huh J.H."/>
            <person name="Kang B.-C."/>
            <person name="Yang T.-J."/>
            <person name="Lee Y.-H."/>
            <person name="Bennetzen J.L."/>
            <person name="Choi D."/>
        </authorList>
    </citation>
    <scope>NUCLEOTIDE SEQUENCE [LARGE SCALE GENOMIC DNA]</scope>
    <source>
        <strain evidence="7">cv. PBC81</strain>
    </source>
</reference>
<dbReference type="Proteomes" id="UP000224567">
    <property type="component" value="Unassembled WGS sequence"/>
</dbReference>
<reference evidence="6 7" key="1">
    <citation type="journal article" date="2017" name="Genome Biol.">
        <title>New reference genome sequences of hot pepper reveal the massive evolution of plant disease-resistance genes by retroduplication.</title>
        <authorList>
            <person name="Kim S."/>
            <person name="Park J."/>
            <person name="Yeom S.I."/>
            <person name="Kim Y.M."/>
            <person name="Seo E."/>
            <person name="Kim K.T."/>
            <person name="Kim M.S."/>
            <person name="Lee J.M."/>
            <person name="Cheong K."/>
            <person name="Shin H.S."/>
            <person name="Kim S.B."/>
            <person name="Han K."/>
            <person name="Lee J."/>
            <person name="Park M."/>
            <person name="Lee H.A."/>
            <person name="Lee H.Y."/>
            <person name="Lee Y."/>
            <person name="Oh S."/>
            <person name="Lee J.H."/>
            <person name="Choi E."/>
            <person name="Choi E."/>
            <person name="Lee S.E."/>
            <person name="Jeon J."/>
            <person name="Kim H."/>
            <person name="Choi G."/>
            <person name="Song H."/>
            <person name="Lee J."/>
            <person name="Lee S.C."/>
            <person name="Kwon J.K."/>
            <person name="Lee H.Y."/>
            <person name="Koo N."/>
            <person name="Hong Y."/>
            <person name="Kim R.W."/>
            <person name="Kang W.H."/>
            <person name="Huh J.H."/>
            <person name="Kang B.C."/>
            <person name="Yang T.J."/>
            <person name="Lee Y.H."/>
            <person name="Bennetzen J.L."/>
            <person name="Choi D."/>
        </authorList>
    </citation>
    <scope>NUCLEOTIDE SEQUENCE [LARGE SCALE GENOMIC DNA]</scope>
    <source>
        <strain evidence="7">cv. PBC81</strain>
    </source>
</reference>
<keyword evidence="2" id="KW-0645">Protease</keyword>
<feature type="region of interest" description="Disordered" evidence="4">
    <location>
        <begin position="1"/>
        <end position="67"/>
    </location>
</feature>
<feature type="domain" description="Ubiquitin-like protease family profile" evidence="5">
    <location>
        <begin position="152"/>
        <end position="194"/>
    </location>
</feature>
<accession>A0A2G2WT39</accession>
<comment type="caution">
    <text evidence="6">The sequence shown here is derived from an EMBL/GenBank/DDBJ whole genome shotgun (WGS) entry which is preliminary data.</text>
</comment>
<evidence type="ECO:0000313" key="6">
    <source>
        <dbReference type="EMBL" id="PHT48362.1"/>
    </source>
</evidence>
<evidence type="ECO:0000256" key="2">
    <source>
        <dbReference type="ARBA" id="ARBA00022670"/>
    </source>
</evidence>
<dbReference type="Gene3D" id="3.40.395.10">
    <property type="entry name" value="Adenoviral Proteinase, Chain A"/>
    <property type="match status" value="1"/>
</dbReference>
<dbReference type="EMBL" id="MLFT02000005">
    <property type="protein sequence ID" value="PHT48362.1"/>
    <property type="molecule type" value="Genomic_DNA"/>
</dbReference>
<evidence type="ECO:0000313" key="7">
    <source>
        <dbReference type="Proteomes" id="UP000224567"/>
    </source>
</evidence>
<comment type="similarity">
    <text evidence="1">Belongs to the peptidase C48 family.</text>
</comment>
<keyword evidence="7" id="KW-1185">Reference proteome</keyword>
<dbReference type="Pfam" id="PF02902">
    <property type="entry name" value="Peptidase_C48"/>
    <property type="match status" value="1"/>
</dbReference>
<dbReference type="OrthoDB" id="1291327at2759"/>
<dbReference type="PANTHER" id="PTHR33022">
    <property type="entry name" value="DUF1985 DOMAIN-CONTAINING PROTEIN"/>
    <property type="match status" value="1"/>
</dbReference>
<protein>
    <recommendedName>
        <fullName evidence="5">Ubiquitin-like protease family profile domain-containing protein</fullName>
    </recommendedName>
</protein>
<name>A0A2G2WT39_CAPBA</name>
<proteinExistence type="inferred from homology"/>
<dbReference type="PANTHER" id="PTHR33022:SF26">
    <property type="entry name" value="UBIQUITIN-LIKE PROTEASE FAMILY PROFILE DOMAIN-CONTAINING PROTEIN"/>
    <property type="match status" value="1"/>
</dbReference>
<dbReference type="SUPFAM" id="SSF54001">
    <property type="entry name" value="Cysteine proteinases"/>
    <property type="match status" value="1"/>
</dbReference>
<dbReference type="AlphaFoldDB" id="A0A2G2WT39"/>
<evidence type="ECO:0000256" key="1">
    <source>
        <dbReference type="ARBA" id="ARBA00005234"/>
    </source>
</evidence>
<keyword evidence="3" id="KW-0378">Hydrolase</keyword>
<evidence type="ECO:0000259" key="5">
    <source>
        <dbReference type="Pfam" id="PF02902"/>
    </source>
</evidence>
<dbReference type="GO" id="GO:0006508">
    <property type="term" value="P:proteolysis"/>
    <property type="evidence" value="ECO:0007669"/>
    <property type="project" value="UniProtKB-KW"/>
</dbReference>
<evidence type="ECO:0000256" key="4">
    <source>
        <dbReference type="SAM" id="MobiDB-lite"/>
    </source>
</evidence>
<organism evidence="6 7">
    <name type="scientific">Capsicum baccatum</name>
    <name type="common">Peruvian pepper</name>
    <dbReference type="NCBI Taxonomy" id="33114"/>
    <lineage>
        <taxon>Eukaryota</taxon>
        <taxon>Viridiplantae</taxon>
        <taxon>Streptophyta</taxon>
        <taxon>Embryophyta</taxon>
        <taxon>Tracheophyta</taxon>
        <taxon>Spermatophyta</taxon>
        <taxon>Magnoliopsida</taxon>
        <taxon>eudicotyledons</taxon>
        <taxon>Gunneridae</taxon>
        <taxon>Pentapetalae</taxon>
        <taxon>asterids</taxon>
        <taxon>lamiids</taxon>
        <taxon>Solanales</taxon>
        <taxon>Solanaceae</taxon>
        <taxon>Solanoideae</taxon>
        <taxon>Capsiceae</taxon>
        <taxon>Capsicum</taxon>
    </lineage>
</organism>
<gene>
    <name evidence="6" type="ORF">CQW23_12570</name>
</gene>
<dbReference type="GO" id="GO:0008234">
    <property type="term" value="F:cysteine-type peptidase activity"/>
    <property type="evidence" value="ECO:0007669"/>
    <property type="project" value="InterPro"/>
</dbReference>
<dbReference type="InterPro" id="IPR003653">
    <property type="entry name" value="Peptidase_C48_C"/>
</dbReference>
<sequence length="208" mass="23020">MNMVTRSISRSDPDIHTVPTFDLGISQTKEEDALPSEEVKGIRHKRKVTDDVSSSENDDDELVKEGPNVEVVADIPTVPQSSPQDTNASHFGVSNQSDTSTVELQRGHNAKVVEDIPVVSQLSSQHIDTYHFNTPKQSDTYSVELQQCHSKYRNRDESDPFEVIFVSDIPQQRSGGVDCGIYVAAYAEFLIGGQGVPNEEFDIALLRT</sequence>
<feature type="compositionally biased region" description="Basic and acidic residues" evidence="4">
    <location>
        <begin position="28"/>
        <end position="41"/>
    </location>
</feature>